<dbReference type="InterPro" id="IPR018181">
    <property type="entry name" value="Heat_shock_70_CS"/>
</dbReference>
<reference evidence="4 5" key="1">
    <citation type="submission" date="2011-08" db="EMBL/GenBank/DDBJ databases">
        <title>The Genome Sequence of Plasmodium vivax Brazil I.</title>
        <authorList>
            <consortium name="The Broad Institute Genome Sequencing Platform"/>
            <consortium name="The Broad Institute Genome Sequencing Center for Infectious Disease"/>
            <person name="Neafsey D."/>
            <person name="Carlton J."/>
            <person name="Barnwell J."/>
            <person name="Collins W."/>
            <person name="Escalante A."/>
            <person name="Mullikin J."/>
            <person name="Saul A."/>
            <person name="Guigo R."/>
            <person name="Camara F."/>
            <person name="Young S.K."/>
            <person name="Zeng Q."/>
            <person name="Gargeya S."/>
            <person name="Fitzgerald M."/>
            <person name="Haas B."/>
            <person name="Abouelleil A."/>
            <person name="Alvarado L."/>
            <person name="Arachchi H.M."/>
            <person name="Berlin A."/>
            <person name="Brown A."/>
            <person name="Chapman S.B."/>
            <person name="Chen Z."/>
            <person name="Dunbar C."/>
            <person name="Freedman E."/>
            <person name="Gearin G."/>
            <person name="Gellesch M."/>
            <person name="Goldberg J."/>
            <person name="Griggs A."/>
            <person name="Gujja S."/>
            <person name="Heiman D."/>
            <person name="Howarth C."/>
            <person name="Larson L."/>
            <person name="Lui A."/>
            <person name="MacDonald P.J.P."/>
            <person name="Montmayeur A."/>
            <person name="Murphy C."/>
            <person name="Neiman D."/>
            <person name="Pearson M."/>
            <person name="Priest M."/>
            <person name="Roberts A."/>
            <person name="Saif S."/>
            <person name="Shea T."/>
            <person name="Shenoy N."/>
            <person name="Sisk P."/>
            <person name="Stolte C."/>
            <person name="Sykes S."/>
            <person name="Wortman J."/>
            <person name="Nusbaum C."/>
            <person name="Birren B."/>
        </authorList>
    </citation>
    <scope>NUCLEOTIDE SEQUENCE [LARGE SCALE GENOMIC DNA]</scope>
    <source>
        <strain evidence="4 5">Brazil I</strain>
    </source>
</reference>
<proteinExistence type="predicted"/>
<dbReference type="GO" id="GO:0005634">
    <property type="term" value="C:nucleus"/>
    <property type="evidence" value="ECO:0007669"/>
    <property type="project" value="TreeGrafter"/>
</dbReference>
<dbReference type="OrthoDB" id="434160at2759"/>
<dbReference type="InterPro" id="IPR029048">
    <property type="entry name" value="HSP70_C_sf"/>
</dbReference>
<keyword evidence="1" id="KW-0547">Nucleotide-binding</keyword>
<dbReference type="SUPFAM" id="SSF100934">
    <property type="entry name" value="Heat shock protein 70kD (HSP70), C-terminal subdomain"/>
    <property type="match status" value="1"/>
</dbReference>
<dbReference type="Proteomes" id="UP000053327">
    <property type="component" value="Unassembled WGS sequence"/>
</dbReference>
<evidence type="ECO:0000256" key="2">
    <source>
        <dbReference type="ARBA" id="ARBA00022840"/>
    </source>
</evidence>
<protein>
    <submittedName>
        <fullName evidence="4">Cloroquine resistance associated protein Cg4</fullName>
    </submittedName>
</protein>
<gene>
    <name evidence="4" type="ORF">PVBG_03193</name>
</gene>
<dbReference type="PANTHER" id="PTHR45639">
    <property type="entry name" value="HSC70CB, ISOFORM G-RELATED"/>
    <property type="match status" value="1"/>
</dbReference>
<dbReference type="Gene3D" id="3.30.420.40">
    <property type="match status" value="2"/>
</dbReference>
<sequence>MSVLGIDIGNDNSVVAAINKGAINIVRNDVSERLTPTMVAFTEKERLIGDNALAKVKSNFRNTCRNIKNLIGKLAEQADEDDIEVSESFGNLVPCEHNYLGYQVEYKKEKVDISVVRVLSALLFSLIKLAEKYIGKECNEIVLSYPPTFTNSQKECLIAATKIINVNALRIISDNTAVALDYGMYRMKEFKEDVGSVVVFVNIGYANTCVCVARFFSNKCEILSDVADTNLGGRNIDNELIKYINNVFITSHKMNPLYKIRSTDLCEMGTGKLNPHFVTSNNETSQIDNKIRVKLQDVAMKTKKVLSANNETSIHVECLYEDLDCQGFISRDNFEELCAPFFLAKLKTLLNKAMQVSKLNIADVQSIEILGGSTRIPFIQKFLQQYFDKPLSKTLIADESVARGCVLSGAMISKHYKVKEYECIERVTHPISVQWHNISDPSKFKVERLYDTDSLKKKVKKVVIPEKGHIKVTAYYEDSPDLPPHCIKELGSCLIKVNDKNDKFVESHVMTTFSESDTFTFLGAQTVSKTVIKPKEDKKKGDEKKDAQKGDAHADATNEGETNGKEKKTNEDESNEGKENAEGATPNGTASPSHQSGHKAELKKGEEGKVQTCYTTLPIEVIGAPGSYSTKDIYTFSEAEINMQHSDLQEAERLKNINELETIIYETRNRLNGMYKDFVMEEERDAILLSLDDCENWIYDNIDENKNAFIKKKEQIRERVKDIIYRYDTYSAKEKNLGNILNHLNNVIAQCEKRPSEESQKIISRTTKLLDNLNAMQEKEMKQPLYEAPLYTLKDIENEFNDVTQMAQKHFSKLEAEELAKQKEKEKQEKQEREKMEKEKKKHQHADGKEADDNVEKDTNSKDAKETDETDNSTNKDNAGSAEEKDI</sequence>
<feature type="region of interest" description="Disordered" evidence="3">
    <location>
        <begin position="820"/>
        <end position="887"/>
    </location>
</feature>
<dbReference type="Gene3D" id="1.20.1270.10">
    <property type="match status" value="1"/>
</dbReference>
<dbReference type="SUPFAM" id="SSF53067">
    <property type="entry name" value="Actin-like ATPase domain"/>
    <property type="match status" value="2"/>
</dbReference>
<keyword evidence="2" id="KW-0067">ATP-binding</keyword>
<dbReference type="PANTHER" id="PTHR45639:SF4">
    <property type="entry name" value="HSC70CB, ISOFORM G"/>
    <property type="match status" value="1"/>
</dbReference>
<evidence type="ECO:0000256" key="3">
    <source>
        <dbReference type="SAM" id="MobiDB-lite"/>
    </source>
</evidence>
<dbReference type="Pfam" id="PF00012">
    <property type="entry name" value="HSP70"/>
    <property type="match status" value="2"/>
</dbReference>
<dbReference type="PROSITE" id="PS01036">
    <property type="entry name" value="HSP70_3"/>
    <property type="match status" value="1"/>
</dbReference>
<name>A0A0J9T4A9_PLAV1</name>
<dbReference type="Gene3D" id="3.90.640.10">
    <property type="entry name" value="Actin, Chain A, domain 4"/>
    <property type="match status" value="1"/>
</dbReference>
<dbReference type="Gene3D" id="2.60.34.10">
    <property type="entry name" value="Substrate Binding Domain Of DNAk, Chain A, domain 1"/>
    <property type="match status" value="1"/>
</dbReference>
<evidence type="ECO:0000313" key="5">
    <source>
        <dbReference type="Proteomes" id="UP000053327"/>
    </source>
</evidence>
<dbReference type="GO" id="GO:0005524">
    <property type="term" value="F:ATP binding"/>
    <property type="evidence" value="ECO:0007669"/>
    <property type="project" value="UniProtKB-KW"/>
</dbReference>
<feature type="compositionally biased region" description="Basic and acidic residues" evidence="3">
    <location>
        <begin position="533"/>
        <end position="581"/>
    </location>
</feature>
<dbReference type="InterPro" id="IPR043129">
    <property type="entry name" value="ATPase_NBD"/>
</dbReference>
<dbReference type="GO" id="GO:0005829">
    <property type="term" value="C:cytosol"/>
    <property type="evidence" value="ECO:0007669"/>
    <property type="project" value="TreeGrafter"/>
</dbReference>
<organism evidence="4 5">
    <name type="scientific">Plasmodium vivax (strain Brazil I)</name>
    <dbReference type="NCBI Taxonomy" id="1033975"/>
    <lineage>
        <taxon>Eukaryota</taxon>
        <taxon>Sar</taxon>
        <taxon>Alveolata</taxon>
        <taxon>Apicomplexa</taxon>
        <taxon>Aconoidasida</taxon>
        <taxon>Haemosporida</taxon>
        <taxon>Plasmodiidae</taxon>
        <taxon>Plasmodium</taxon>
        <taxon>Plasmodium (Plasmodium)</taxon>
    </lineage>
</organism>
<feature type="compositionally biased region" description="Basic and acidic residues" evidence="3">
    <location>
        <begin position="598"/>
        <end position="607"/>
    </location>
</feature>
<feature type="region of interest" description="Disordered" evidence="3">
    <location>
        <begin position="533"/>
        <end position="607"/>
    </location>
</feature>
<dbReference type="EMBL" id="KQ234711">
    <property type="protein sequence ID" value="KMZ89472.1"/>
    <property type="molecule type" value="Genomic_DNA"/>
</dbReference>
<feature type="compositionally biased region" description="Polar residues" evidence="3">
    <location>
        <begin position="586"/>
        <end position="595"/>
    </location>
</feature>
<accession>A0A0J9T4A9</accession>
<dbReference type="InterPro" id="IPR013126">
    <property type="entry name" value="Hsp_70_fam"/>
</dbReference>
<feature type="compositionally biased region" description="Basic and acidic residues" evidence="3">
    <location>
        <begin position="820"/>
        <end position="867"/>
    </location>
</feature>
<dbReference type="InterPro" id="IPR029047">
    <property type="entry name" value="HSP70_peptide-bd_sf"/>
</dbReference>
<dbReference type="AlphaFoldDB" id="A0A0J9T4A9"/>
<evidence type="ECO:0000313" key="4">
    <source>
        <dbReference type="EMBL" id="KMZ89472.1"/>
    </source>
</evidence>
<dbReference type="GO" id="GO:0140662">
    <property type="term" value="F:ATP-dependent protein folding chaperone"/>
    <property type="evidence" value="ECO:0007669"/>
    <property type="project" value="InterPro"/>
</dbReference>
<dbReference type="PRINTS" id="PR00301">
    <property type="entry name" value="HEATSHOCK70"/>
</dbReference>
<evidence type="ECO:0000256" key="1">
    <source>
        <dbReference type="ARBA" id="ARBA00022741"/>
    </source>
</evidence>
<dbReference type="Gene3D" id="3.30.30.30">
    <property type="match status" value="1"/>
</dbReference>